<dbReference type="EMBL" id="GBRH01161572">
    <property type="protein sequence ID" value="JAE36324.1"/>
    <property type="molecule type" value="Transcribed_RNA"/>
</dbReference>
<evidence type="ECO:0000313" key="1">
    <source>
        <dbReference type="EMBL" id="JAE36324.1"/>
    </source>
</evidence>
<reference evidence="1" key="2">
    <citation type="journal article" date="2015" name="Data Brief">
        <title>Shoot transcriptome of the giant reed, Arundo donax.</title>
        <authorList>
            <person name="Barrero R.A."/>
            <person name="Guerrero F.D."/>
            <person name="Moolhuijzen P."/>
            <person name="Goolsby J.A."/>
            <person name="Tidwell J."/>
            <person name="Bellgard S.E."/>
            <person name="Bellgard M.I."/>
        </authorList>
    </citation>
    <scope>NUCLEOTIDE SEQUENCE</scope>
    <source>
        <tissue evidence="1">Shoot tissue taken approximately 20 cm above the soil surface</tissue>
    </source>
</reference>
<protein>
    <submittedName>
        <fullName evidence="1">Uncharacterized protein</fullName>
    </submittedName>
</protein>
<name>A0A0A9HKF0_ARUDO</name>
<reference evidence="1" key="1">
    <citation type="submission" date="2014-09" db="EMBL/GenBank/DDBJ databases">
        <authorList>
            <person name="Magalhaes I.L.F."/>
            <person name="Oliveira U."/>
            <person name="Santos F.R."/>
            <person name="Vidigal T.H.D.A."/>
            <person name="Brescovit A.D."/>
            <person name="Santos A.J."/>
        </authorList>
    </citation>
    <scope>NUCLEOTIDE SEQUENCE</scope>
    <source>
        <tissue evidence="1">Shoot tissue taken approximately 20 cm above the soil surface</tissue>
    </source>
</reference>
<sequence length="104" mass="11455">MWRPLNHGIMHRPVAQRIIMCAYSAAATAAHRSTDKCCSALTCTVSYQSIALPCCSMERIKLHAAPFPNGTVEVDPAVHAQCSIMARHFMLIRCSLHAMLLLTC</sequence>
<organism evidence="1">
    <name type="scientific">Arundo donax</name>
    <name type="common">Giant reed</name>
    <name type="synonym">Donax arundinaceus</name>
    <dbReference type="NCBI Taxonomy" id="35708"/>
    <lineage>
        <taxon>Eukaryota</taxon>
        <taxon>Viridiplantae</taxon>
        <taxon>Streptophyta</taxon>
        <taxon>Embryophyta</taxon>
        <taxon>Tracheophyta</taxon>
        <taxon>Spermatophyta</taxon>
        <taxon>Magnoliopsida</taxon>
        <taxon>Liliopsida</taxon>
        <taxon>Poales</taxon>
        <taxon>Poaceae</taxon>
        <taxon>PACMAD clade</taxon>
        <taxon>Arundinoideae</taxon>
        <taxon>Arundineae</taxon>
        <taxon>Arundo</taxon>
    </lineage>
</organism>
<dbReference type="AlphaFoldDB" id="A0A0A9HKF0"/>
<accession>A0A0A9HKF0</accession>
<proteinExistence type="predicted"/>